<dbReference type="SUPFAM" id="SSF50022">
    <property type="entry name" value="ISP domain"/>
    <property type="match status" value="1"/>
</dbReference>
<reference evidence="8 9" key="1">
    <citation type="submission" date="2014-12" db="EMBL/GenBank/DDBJ databases">
        <title>Genome sequence of Flavobacterium beibuense RSKm HC5.</title>
        <authorList>
            <person name="Kim J.F."/>
            <person name="Song J.Y."/>
            <person name="Kwak M.-J."/>
            <person name="Lee S.-W."/>
        </authorList>
    </citation>
    <scope>NUCLEOTIDE SEQUENCE [LARGE SCALE GENOMIC DNA]</scope>
    <source>
        <strain evidence="8 9">RSKm HC5</strain>
    </source>
</reference>
<protein>
    <recommendedName>
        <fullName evidence="1">Type IV secretion system putative lipoprotein virB7</fullName>
    </recommendedName>
</protein>
<dbReference type="AlphaFoldDB" id="A0A444W684"/>
<name>A0A444W684_9FLAO</name>
<evidence type="ECO:0000259" key="7">
    <source>
        <dbReference type="PROSITE" id="PS51296"/>
    </source>
</evidence>
<dbReference type="Proteomes" id="UP000289775">
    <property type="component" value="Unassembled WGS sequence"/>
</dbReference>
<keyword evidence="6" id="KW-0411">Iron-sulfur</keyword>
<gene>
    <name evidence="8" type="ORF">NU09_3036</name>
</gene>
<dbReference type="Pfam" id="PF08139">
    <property type="entry name" value="LPAM_1"/>
    <property type="match status" value="1"/>
</dbReference>
<keyword evidence="3" id="KW-0479">Metal-binding</keyword>
<dbReference type="InterPro" id="IPR036922">
    <property type="entry name" value="Rieske_2Fe-2S_sf"/>
</dbReference>
<dbReference type="GO" id="GO:0051537">
    <property type="term" value="F:2 iron, 2 sulfur cluster binding"/>
    <property type="evidence" value="ECO:0007669"/>
    <property type="project" value="UniProtKB-KW"/>
</dbReference>
<dbReference type="RefSeq" id="WP_129752120.1">
    <property type="nucleotide sequence ID" value="NZ_JUIW01000011.1"/>
</dbReference>
<keyword evidence="4" id="KW-0732">Signal</keyword>
<dbReference type="InterPro" id="IPR017941">
    <property type="entry name" value="Rieske_2Fe-2S"/>
</dbReference>
<feature type="domain" description="Rieske" evidence="7">
    <location>
        <begin position="52"/>
        <end position="140"/>
    </location>
</feature>
<dbReference type="EMBL" id="JUIW01000011">
    <property type="protein sequence ID" value="RYJ41293.1"/>
    <property type="molecule type" value="Genomic_DNA"/>
</dbReference>
<evidence type="ECO:0000256" key="6">
    <source>
        <dbReference type="ARBA" id="ARBA00023014"/>
    </source>
</evidence>
<sequence>MRKYLLLLFAVAFLSSCSDDDYNNSNKYLPNYGFSINIDMNLPSYTPLIYTGNPVYIGQAGIGIRGIIVMNTGAGYAAYEASCPNQELSSCSTLDLNGINAVCPCDDVEYSLFTGLANNADVQYPLKPYRVEIISENVIRVYN</sequence>
<dbReference type="Gene3D" id="2.102.10.10">
    <property type="entry name" value="Rieske [2Fe-2S] iron-sulphur domain"/>
    <property type="match status" value="1"/>
</dbReference>
<dbReference type="PROSITE" id="PS51257">
    <property type="entry name" value="PROKAR_LIPOPROTEIN"/>
    <property type="match status" value="1"/>
</dbReference>
<evidence type="ECO:0000256" key="3">
    <source>
        <dbReference type="ARBA" id="ARBA00022723"/>
    </source>
</evidence>
<accession>A0A444W684</accession>
<evidence type="ECO:0000256" key="4">
    <source>
        <dbReference type="ARBA" id="ARBA00022729"/>
    </source>
</evidence>
<dbReference type="InterPro" id="IPR012640">
    <property type="entry name" value="Membr_lipoprot_lipid_attach_CS"/>
</dbReference>
<keyword evidence="2" id="KW-0001">2Fe-2S</keyword>
<evidence type="ECO:0000313" key="9">
    <source>
        <dbReference type="Proteomes" id="UP000289775"/>
    </source>
</evidence>
<keyword evidence="8" id="KW-0449">Lipoprotein</keyword>
<dbReference type="GO" id="GO:0046872">
    <property type="term" value="F:metal ion binding"/>
    <property type="evidence" value="ECO:0007669"/>
    <property type="project" value="UniProtKB-KW"/>
</dbReference>
<proteinExistence type="predicted"/>
<dbReference type="OrthoDB" id="1201186at2"/>
<evidence type="ECO:0000256" key="2">
    <source>
        <dbReference type="ARBA" id="ARBA00022714"/>
    </source>
</evidence>
<dbReference type="PROSITE" id="PS51296">
    <property type="entry name" value="RIESKE"/>
    <property type="match status" value="1"/>
</dbReference>
<evidence type="ECO:0000313" key="8">
    <source>
        <dbReference type="EMBL" id="RYJ41293.1"/>
    </source>
</evidence>
<keyword evidence="9" id="KW-1185">Reference proteome</keyword>
<evidence type="ECO:0000256" key="5">
    <source>
        <dbReference type="ARBA" id="ARBA00023004"/>
    </source>
</evidence>
<evidence type="ECO:0000256" key="1">
    <source>
        <dbReference type="ARBA" id="ARBA00017922"/>
    </source>
</evidence>
<organism evidence="8 9">
    <name type="scientific">Flavobacterium beibuense</name>
    <dbReference type="NCBI Taxonomy" id="657326"/>
    <lineage>
        <taxon>Bacteria</taxon>
        <taxon>Pseudomonadati</taxon>
        <taxon>Bacteroidota</taxon>
        <taxon>Flavobacteriia</taxon>
        <taxon>Flavobacteriales</taxon>
        <taxon>Flavobacteriaceae</taxon>
        <taxon>Flavobacterium</taxon>
    </lineage>
</organism>
<comment type="caution">
    <text evidence="8">The sequence shown here is derived from an EMBL/GenBank/DDBJ whole genome shotgun (WGS) entry which is preliminary data.</text>
</comment>
<keyword evidence="5" id="KW-0408">Iron</keyword>